<dbReference type="InterPro" id="IPR059226">
    <property type="entry name" value="Choice_anch_Q_dom"/>
</dbReference>
<evidence type="ECO:0000313" key="4">
    <source>
        <dbReference type="Proteomes" id="UP000837803"/>
    </source>
</evidence>
<evidence type="ECO:0000313" key="3">
    <source>
        <dbReference type="EMBL" id="CAH1001552.1"/>
    </source>
</evidence>
<feature type="compositionally biased region" description="Gly residues" evidence="1">
    <location>
        <begin position="253"/>
        <end position="263"/>
    </location>
</feature>
<dbReference type="Pfam" id="PF18962">
    <property type="entry name" value="Por_Secre_tail"/>
    <property type="match status" value="1"/>
</dbReference>
<dbReference type="InterPro" id="IPR026444">
    <property type="entry name" value="Secre_tail"/>
</dbReference>
<protein>
    <recommendedName>
        <fullName evidence="2">Secretion system C-terminal sorting domain-containing protein</fullName>
    </recommendedName>
</protein>
<feature type="region of interest" description="Disordered" evidence="1">
    <location>
        <begin position="249"/>
        <end position="282"/>
    </location>
</feature>
<dbReference type="NCBIfam" id="NF041518">
    <property type="entry name" value="choice_anch_Q"/>
    <property type="match status" value="1"/>
</dbReference>
<evidence type="ECO:0000259" key="2">
    <source>
        <dbReference type="Pfam" id="PF18962"/>
    </source>
</evidence>
<feature type="compositionally biased region" description="Polar residues" evidence="1">
    <location>
        <begin position="434"/>
        <end position="447"/>
    </location>
</feature>
<feature type="compositionally biased region" description="Low complexity" evidence="1">
    <location>
        <begin position="161"/>
        <end position="171"/>
    </location>
</feature>
<dbReference type="SUPFAM" id="SSF51126">
    <property type="entry name" value="Pectin lyase-like"/>
    <property type="match status" value="1"/>
</dbReference>
<dbReference type="RefSeq" id="WP_238751402.1">
    <property type="nucleotide sequence ID" value="NZ_CAKLPZ010000003.1"/>
</dbReference>
<name>A0ABM9B2H8_9BACT</name>
<dbReference type="InterPro" id="IPR011050">
    <property type="entry name" value="Pectin_lyase_fold/virulence"/>
</dbReference>
<dbReference type="Proteomes" id="UP000837803">
    <property type="component" value="Unassembled WGS sequence"/>
</dbReference>
<sequence length="713" mass="72608">MLRILPFLFLGLLPLGHDLCAQSLTLIVTATNDDAQARDADPGDGVCEDMDGRCTLRAAIDEANASTGLDVTVVIPGLLPGSNTGKFTLSRVAPNVAFNTYEDDNAYGDLDLNGSFNSLLLQGTGTPGPTLSISPNDRILDVVSGGRVSVERIHFTGGTARAGRNGNSNGSGSFGVDGENGANGGAMRVAPGQEVTMDQVTFSSNFTQSGGNGAAPASSIARIDGGNGGSGGNGGALYIGEGADVTITRGTFSGNGTGDGGSPASGQSNGTPAEGGRGGNGGNGGAIYSAGALELLSCTITDNLGGDPTGGAAGVNGGEQGAAGEGGSGGGIALARFINEEQVTQGTATLLNTIVAGNVAGDDTEDGSQPGTDFYDNNGGKRFTSQGYNLIGTKNASGAFRKKEGDRIGNGERGIDPQLNGLNQNSDEAVPTRQPRSGSPVVNTGTTIMDNDFDARGFLRPAGGQADKGAHERNSEAFVTDLVITSFTVEGATEESVTITNNSDYPAQMDDHVLVAFPRGYDDAAPACLSVNLYGELAPGATFTVGDAAVSPKAHNLRLDFRTNTCGTSEADQFDDVRGALAIYKGGATSIQGFVLGNYEDVRKDLVTYGSSSARMSDSESLTATSTSLTATLLSYPNPADGLVTLSMSLPDAGTYDLRVLDAQGKKVLQRAVVATANGAQQLELDMTQLPGGIYLIQLTLPTEVLTSKLSLN</sequence>
<dbReference type="EMBL" id="CAKLPZ010000003">
    <property type="protein sequence ID" value="CAH1001552.1"/>
    <property type="molecule type" value="Genomic_DNA"/>
</dbReference>
<keyword evidence="4" id="KW-1185">Reference proteome</keyword>
<gene>
    <name evidence="3" type="ORF">LEM8419_02455</name>
</gene>
<reference evidence="3" key="1">
    <citation type="submission" date="2021-12" db="EMBL/GenBank/DDBJ databases">
        <authorList>
            <person name="Rodrigo-Torres L."/>
            <person name="Arahal R. D."/>
            <person name="Lucena T."/>
        </authorList>
    </citation>
    <scope>NUCLEOTIDE SEQUENCE</scope>
    <source>
        <strain evidence="3">CECT 8419</strain>
    </source>
</reference>
<evidence type="ECO:0000256" key="1">
    <source>
        <dbReference type="SAM" id="MobiDB-lite"/>
    </source>
</evidence>
<organism evidence="3 4">
    <name type="scientific">Neolewinella maritima</name>
    <dbReference type="NCBI Taxonomy" id="1383882"/>
    <lineage>
        <taxon>Bacteria</taxon>
        <taxon>Pseudomonadati</taxon>
        <taxon>Bacteroidota</taxon>
        <taxon>Saprospiria</taxon>
        <taxon>Saprospirales</taxon>
        <taxon>Lewinellaceae</taxon>
        <taxon>Neolewinella</taxon>
    </lineage>
</organism>
<feature type="region of interest" description="Disordered" evidence="1">
    <location>
        <begin position="161"/>
        <end position="187"/>
    </location>
</feature>
<feature type="compositionally biased region" description="Basic and acidic residues" evidence="1">
    <location>
        <begin position="401"/>
        <end position="415"/>
    </location>
</feature>
<proteinExistence type="predicted"/>
<feature type="region of interest" description="Disordered" evidence="1">
    <location>
        <begin position="401"/>
        <end position="447"/>
    </location>
</feature>
<feature type="domain" description="Secretion system C-terminal sorting" evidence="2">
    <location>
        <begin position="636"/>
        <end position="710"/>
    </location>
</feature>
<accession>A0ABM9B2H8</accession>
<comment type="caution">
    <text evidence="3">The sequence shown here is derived from an EMBL/GenBank/DDBJ whole genome shotgun (WGS) entry which is preliminary data.</text>
</comment>
<dbReference type="NCBIfam" id="TIGR04183">
    <property type="entry name" value="Por_Secre_tail"/>
    <property type="match status" value="1"/>
</dbReference>
<feature type="compositionally biased region" description="Gly residues" evidence="1">
    <location>
        <begin position="273"/>
        <end position="282"/>
    </location>
</feature>